<dbReference type="RefSeq" id="WP_303681362.1">
    <property type="nucleotide sequence ID" value="NZ_LVWG01000023.1"/>
</dbReference>
<evidence type="ECO:0008006" key="4">
    <source>
        <dbReference type="Google" id="ProtNLM"/>
    </source>
</evidence>
<evidence type="ECO:0000313" key="2">
    <source>
        <dbReference type="EMBL" id="KZK74532.1"/>
    </source>
</evidence>
<feature type="signal peptide" evidence="1">
    <location>
        <begin position="1"/>
        <end position="29"/>
    </location>
</feature>
<dbReference type="EMBL" id="LVWG01000023">
    <property type="protein sequence ID" value="KZK74532.1"/>
    <property type="molecule type" value="Genomic_DNA"/>
</dbReference>
<dbReference type="AlphaFoldDB" id="A0A165LWX6"/>
<protein>
    <recommendedName>
        <fullName evidence="4">Carboxypeptidase regulatory-like domain-containing protein</fullName>
    </recommendedName>
</protein>
<accession>A0A165LWX6</accession>
<name>A0A165LWX6_PELLU</name>
<dbReference type="Pfam" id="PF13620">
    <property type="entry name" value="CarboxypepD_reg"/>
    <property type="match status" value="1"/>
</dbReference>
<comment type="caution">
    <text evidence="2">The sequence shown here is derived from an EMBL/GenBank/DDBJ whole genome shotgun (WGS) entry which is preliminary data.</text>
</comment>
<evidence type="ECO:0000313" key="3">
    <source>
        <dbReference type="Proteomes" id="UP000076481"/>
    </source>
</evidence>
<sequence>MSVLRLKNLTAYWRIALACALLQYPAAQPVLLAAEPVEAEPLQKQQEKTETLLVGIYFNGTLLDEAIIYRTGSGYWIAFEPFLKKSGLQEEGRTGTIVSYPTDLGTLTFDTSALESFESEPCISFHDLKSAFLAQPSFDPSLFAVMLDIPWRPGARQVRKREEPDVKAPSGTISYIGIEAQADHDFKGTTNKNILLESSGRVLGGVWSMTARGDPEEKMTASRYNWTTFNRNLAIRLGTGYSGSYSLLGSTYMTGLQFGWNNRSIIRKLDAEQAYGSDMFLNFDSNQLRTLEGSAPPGGIAELRFDGEVVARQRINLDGTFTFPNVRMDSDLRRTEVYVYLRSINENPIKTIDFSQSVSSRSLPAGEVMVRGGAGRTGNILDGEHGSSRNTEAFTDMLYGVSRRVTLETAVQQNADAGTADLLTGAVLSIGSRWTSALYLARSNERSGADIQLEGRYRSWDLSYWGTRHDKGYGSDTAPREESHSMRWTVRPAEGITLQTIGRHQRSADSLVHSYLLPAATLSPFSWWRMTATPHDDRTYRYETGLRLGRHDRVQGIYDNKVISLDYQHDISRELNVRLVNDYSFSTSDAVTNLGLDWYPEGSSRDIVATLLSYSGGSFGISGSWSRHINTGMRLAMQYSFNMNNAANLSTSTLIPLNATDESRKSASITLSWDLGWSNRGFIPINRNEVTLTRGALAGSLDIQSSSTLSSSDINDIKILMNGRSIQQRQLNGDFFLGRLPPGIYRVSIDRENLPIELVSEQKEMKVEIRNGAVTGIKIPLYARYGAAGKVADRNGIGIAGMLVKITDVQGEIVATAVTNRFGYYRVDGLRSGTYLATADSDKGAGHDRAPSREFSISNDYVFD</sequence>
<evidence type="ECO:0000256" key="1">
    <source>
        <dbReference type="SAM" id="SignalP"/>
    </source>
</evidence>
<dbReference type="SUPFAM" id="SSF49478">
    <property type="entry name" value="Cna protein B-type domain"/>
    <property type="match status" value="1"/>
</dbReference>
<keyword evidence="1" id="KW-0732">Signal</keyword>
<feature type="chain" id="PRO_5007861990" description="Carboxypeptidase regulatory-like domain-containing protein" evidence="1">
    <location>
        <begin position="30"/>
        <end position="864"/>
    </location>
</feature>
<gene>
    <name evidence="2" type="ORF">A3K90_05260</name>
</gene>
<dbReference type="InterPro" id="IPR013783">
    <property type="entry name" value="Ig-like_fold"/>
</dbReference>
<organism evidence="2 3">
    <name type="scientific">Pelodictyon luteolum</name>
    <dbReference type="NCBI Taxonomy" id="1100"/>
    <lineage>
        <taxon>Bacteria</taxon>
        <taxon>Pseudomonadati</taxon>
        <taxon>Chlorobiota</taxon>
        <taxon>Chlorobiia</taxon>
        <taxon>Chlorobiales</taxon>
        <taxon>Chlorobiaceae</taxon>
        <taxon>Chlorobium/Pelodictyon group</taxon>
        <taxon>Pelodictyon</taxon>
    </lineage>
</organism>
<reference evidence="2 3" key="1">
    <citation type="submission" date="2016-03" db="EMBL/GenBank/DDBJ databases">
        <title>Speciation and ecological success in dimly lit waters: horizontal gene transfer in a green sulfur bacteria bloom unveiled by metagenomic assembly.</title>
        <authorList>
            <person name="Llorens-Mares T."/>
            <person name="Liu Z."/>
            <person name="Allen L.Z."/>
            <person name="Rusch D.B."/>
            <person name="Craig M.T."/>
            <person name="Dupont C.L."/>
            <person name="Bryant D.A."/>
            <person name="Casamayor E.O."/>
        </authorList>
    </citation>
    <scope>NUCLEOTIDE SEQUENCE [LARGE SCALE GENOMIC DNA]</scope>
    <source>
        <strain evidence="2">CIII</strain>
    </source>
</reference>
<dbReference type="Proteomes" id="UP000076481">
    <property type="component" value="Unassembled WGS sequence"/>
</dbReference>
<dbReference type="Gene3D" id="2.60.40.10">
    <property type="entry name" value="Immunoglobulins"/>
    <property type="match status" value="1"/>
</dbReference>
<proteinExistence type="predicted"/>
<feature type="non-terminal residue" evidence="2">
    <location>
        <position position="864"/>
    </location>
</feature>